<sequence length="507" mass="57144">MTSEEKKLLSDFQASAAYRDFSAFPDELVMQTLVFYLSEISSSNKDFHEWTTHTVLLALKQFAADATQPDMPDADDFLYFSYAVIKSFLQYLVGTGTTKIQEQDLTESLDQFEKGHQLSADQLENDDPAPVPTRDVSDPDLPEWRAYRADSIQRYTAKWVAAYVRSPGWRRDRNADLTQDTLELAVEQLSEQAYDTYRKTPKSWTKKVLSSVLCGYFVSNLDLTAAELGAVIPVIGHVMRFAAEQGWLNAKKAENYQRYLNAIAPKAVAQAQDPNNFGPAKQAIIQMRTEGVDTTDEAAIQAFMDQVNAQGGLNSAYEGGARLPDGRDLTAAEFQALLDDDDRLLAVAVKFDPDPQADYLTGMHITKVGGRHWHQADAQDAHKLSLLFGLRLWLLRDRYPLEGESWQLAFKVMDALTQLADMLYSQQLVTLDECPPVIWEDFAQWIRQAGLEPQQLLALLTALIHMLVDDHYLPAEEGKRIIAVLHPANHQRGNVISMKAARKKKRQ</sequence>
<dbReference type="AlphaFoldDB" id="A0A4Z0J8T8"/>
<dbReference type="EMBL" id="RKLX01000013">
    <property type="protein sequence ID" value="TGD18399.1"/>
    <property type="molecule type" value="Genomic_DNA"/>
</dbReference>
<dbReference type="Proteomes" id="UP000297348">
    <property type="component" value="Unassembled WGS sequence"/>
</dbReference>
<evidence type="ECO:0000313" key="3">
    <source>
        <dbReference type="Proteomes" id="UP000297348"/>
    </source>
</evidence>
<dbReference type="OrthoDB" id="2323851at2"/>
<comment type="caution">
    <text evidence="2">The sequence shown here is derived from an EMBL/GenBank/DDBJ whole genome shotgun (WGS) entry which is preliminary data.</text>
</comment>
<feature type="region of interest" description="Disordered" evidence="1">
    <location>
        <begin position="119"/>
        <end position="138"/>
    </location>
</feature>
<evidence type="ECO:0000313" key="2">
    <source>
        <dbReference type="EMBL" id="TGD18399.1"/>
    </source>
</evidence>
<proteinExistence type="predicted"/>
<organism evidence="2 3">
    <name type="scientific">Levilactobacillus suantsaiihabitans</name>
    <dbReference type="NCBI Taxonomy" id="2487722"/>
    <lineage>
        <taxon>Bacteria</taxon>
        <taxon>Bacillati</taxon>
        <taxon>Bacillota</taxon>
        <taxon>Bacilli</taxon>
        <taxon>Lactobacillales</taxon>
        <taxon>Lactobacillaceae</taxon>
        <taxon>Levilactobacillus</taxon>
    </lineage>
</organism>
<keyword evidence="3" id="KW-1185">Reference proteome</keyword>
<gene>
    <name evidence="2" type="ORF">EGT51_08805</name>
</gene>
<accession>A0A4Z0J8T8</accession>
<reference evidence="2 3" key="1">
    <citation type="submission" date="2018-10" db="EMBL/GenBank/DDBJ databases">
        <title>Lactobacillus sp. R7 and Lactobacillus sp. R19 isolated from fermented mustard green product of Taiwan.</title>
        <authorList>
            <person name="Lin S.-T."/>
        </authorList>
    </citation>
    <scope>NUCLEOTIDE SEQUENCE [LARGE SCALE GENOMIC DNA]</scope>
    <source>
        <strain evidence="2 3">BCRC 81129</strain>
    </source>
</reference>
<evidence type="ECO:0000256" key="1">
    <source>
        <dbReference type="SAM" id="MobiDB-lite"/>
    </source>
</evidence>
<dbReference type="RefSeq" id="WP_135368320.1">
    <property type="nucleotide sequence ID" value="NZ_RKLX01000013.1"/>
</dbReference>
<name>A0A4Z0J8T8_9LACO</name>
<protein>
    <submittedName>
        <fullName evidence="2">Uncharacterized protein</fullName>
    </submittedName>
</protein>